<dbReference type="InterPro" id="IPR006121">
    <property type="entry name" value="HMA_dom"/>
</dbReference>
<gene>
    <name evidence="2" type="ORF">PML95_06590</name>
</gene>
<dbReference type="InterPro" id="IPR000428">
    <property type="entry name" value="Cu-bd"/>
</dbReference>
<dbReference type="CDD" id="cd00371">
    <property type="entry name" value="HMA"/>
    <property type="match status" value="1"/>
</dbReference>
<accession>A0AAF0BBX5</accession>
<dbReference type="SUPFAM" id="SSF55008">
    <property type="entry name" value="HMA, heavy metal-associated domain"/>
    <property type="match status" value="1"/>
</dbReference>
<evidence type="ECO:0000313" key="2">
    <source>
        <dbReference type="EMBL" id="WCG22068.1"/>
    </source>
</evidence>
<feature type="domain" description="HMA" evidence="1">
    <location>
        <begin position="3"/>
        <end position="68"/>
    </location>
</feature>
<dbReference type="GO" id="GO:0005507">
    <property type="term" value="F:copper ion binding"/>
    <property type="evidence" value="ECO:0007669"/>
    <property type="project" value="InterPro"/>
</dbReference>
<dbReference type="Gene3D" id="3.30.70.100">
    <property type="match status" value="1"/>
</dbReference>
<dbReference type="RefSeq" id="WP_023605558.1">
    <property type="nucleotide sequence ID" value="NZ_BKBT01000018.1"/>
</dbReference>
<evidence type="ECO:0000259" key="1">
    <source>
        <dbReference type="PROSITE" id="PS50846"/>
    </source>
</evidence>
<dbReference type="AlphaFoldDB" id="A0AAF0BBX5"/>
<dbReference type="PROSITE" id="PS50846">
    <property type="entry name" value="HMA_2"/>
    <property type="match status" value="1"/>
</dbReference>
<name>A0AAF0BBX5_9ENTE</name>
<dbReference type="EMBL" id="CP116507">
    <property type="protein sequence ID" value="WCG22068.1"/>
    <property type="molecule type" value="Genomic_DNA"/>
</dbReference>
<evidence type="ECO:0000313" key="3">
    <source>
        <dbReference type="Proteomes" id="UP001179600"/>
    </source>
</evidence>
<dbReference type="PRINTS" id="PR00944">
    <property type="entry name" value="CUEXPORT"/>
</dbReference>
<reference evidence="2" key="1">
    <citation type="submission" date="2023-01" db="EMBL/GenBank/DDBJ databases">
        <title>Oxazolidinone resistance genes in florfenicol resistant enterococci from beef cattle and veal calves at slaughter.</title>
        <authorList>
            <person name="Biggel M."/>
        </authorList>
    </citation>
    <scope>NUCLEOTIDE SEQUENCE</scope>
    <source>
        <strain evidence="2">K204-1</strain>
    </source>
</reference>
<sequence length="69" mass="7614">MKKKLVMKIPNISCEHCVARIEDALTEITGVAKVKGNVKKQQITAVLSDSSVENDVKEKLSEIGYPVEE</sequence>
<dbReference type="Pfam" id="PF00403">
    <property type="entry name" value="HMA"/>
    <property type="match status" value="1"/>
</dbReference>
<dbReference type="GO" id="GO:0006825">
    <property type="term" value="P:copper ion transport"/>
    <property type="evidence" value="ECO:0007669"/>
    <property type="project" value="InterPro"/>
</dbReference>
<organism evidence="2 3">
    <name type="scientific">Vagococcus lutrae</name>
    <dbReference type="NCBI Taxonomy" id="81947"/>
    <lineage>
        <taxon>Bacteria</taxon>
        <taxon>Bacillati</taxon>
        <taxon>Bacillota</taxon>
        <taxon>Bacilli</taxon>
        <taxon>Lactobacillales</taxon>
        <taxon>Enterococcaceae</taxon>
        <taxon>Vagococcus</taxon>
    </lineage>
</organism>
<dbReference type="InterPro" id="IPR036163">
    <property type="entry name" value="HMA_dom_sf"/>
</dbReference>
<proteinExistence type="predicted"/>
<dbReference type="Proteomes" id="UP001179600">
    <property type="component" value="Chromosome"/>
</dbReference>
<protein>
    <submittedName>
        <fullName evidence="2">Cation transporter</fullName>
    </submittedName>
</protein>